<sequence>MTGIRIPPSPPQPDGNAPRLDYQDRRRLRRAGYRARRLYPGALGRLVALELTTYADLGCALTPDGLIRALTEEILAADPDGQKTHTTASWPGLTTALTPTPTRPAAVPSAPTGET</sequence>
<dbReference type="EMBL" id="JAJNDB010000001">
    <property type="protein sequence ID" value="MCD2193688.1"/>
    <property type="molecule type" value="Genomic_DNA"/>
</dbReference>
<proteinExistence type="predicted"/>
<feature type="compositionally biased region" description="Low complexity" evidence="1">
    <location>
        <begin position="91"/>
        <end position="115"/>
    </location>
</feature>
<evidence type="ECO:0000256" key="1">
    <source>
        <dbReference type="SAM" id="MobiDB-lite"/>
    </source>
</evidence>
<comment type="caution">
    <text evidence="2">The sequence shown here is derived from an EMBL/GenBank/DDBJ whole genome shotgun (WGS) entry which is preliminary data.</text>
</comment>
<name>A0ABS8P609_9PSEU</name>
<protein>
    <submittedName>
        <fullName evidence="2">Uncharacterized protein</fullName>
    </submittedName>
</protein>
<feature type="region of interest" description="Disordered" evidence="1">
    <location>
        <begin position="1"/>
        <end position="25"/>
    </location>
</feature>
<gene>
    <name evidence="2" type="ORF">LQ327_09900</name>
</gene>
<accession>A0ABS8P609</accession>
<keyword evidence="3" id="KW-1185">Reference proteome</keyword>
<feature type="region of interest" description="Disordered" evidence="1">
    <location>
        <begin position="78"/>
        <end position="115"/>
    </location>
</feature>
<evidence type="ECO:0000313" key="2">
    <source>
        <dbReference type="EMBL" id="MCD2193688.1"/>
    </source>
</evidence>
<evidence type="ECO:0000313" key="3">
    <source>
        <dbReference type="Proteomes" id="UP001199469"/>
    </source>
</evidence>
<organism evidence="2 3">
    <name type="scientific">Actinomycetospora endophytica</name>
    <dbReference type="NCBI Taxonomy" id="2291215"/>
    <lineage>
        <taxon>Bacteria</taxon>
        <taxon>Bacillati</taxon>
        <taxon>Actinomycetota</taxon>
        <taxon>Actinomycetes</taxon>
        <taxon>Pseudonocardiales</taxon>
        <taxon>Pseudonocardiaceae</taxon>
        <taxon>Actinomycetospora</taxon>
    </lineage>
</organism>
<dbReference type="RefSeq" id="WP_230732156.1">
    <property type="nucleotide sequence ID" value="NZ_JAJNDB010000001.1"/>
</dbReference>
<dbReference type="Proteomes" id="UP001199469">
    <property type="component" value="Unassembled WGS sequence"/>
</dbReference>
<reference evidence="2 3" key="1">
    <citation type="submission" date="2021-11" db="EMBL/GenBank/DDBJ databases">
        <title>Draft genome sequence of Actinomycetospora sp. SF1 isolated from the rhizosphere soil.</title>
        <authorList>
            <person name="Duangmal K."/>
            <person name="Chantavorakit T."/>
        </authorList>
    </citation>
    <scope>NUCLEOTIDE SEQUENCE [LARGE SCALE GENOMIC DNA]</scope>
    <source>
        <strain evidence="2 3">TBRC 5722</strain>
    </source>
</reference>